<comment type="similarity">
    <text evidence="1">Belongs to the carbohydrate kinase PfkB family.</text>
</comment>
<keyword evidence="2 5" id="KW-0808">Transferase</keyword>
<dbReference type="EC" id="2.7.1.45" evidence="5"/>
<dbReference type="InterPro" id="IPR050306">
    <property type="entry name" value="PfkB_Carbo_kinase"/>
</dbReference>
<dbReference type="InterPro" id="IPR011611">
    <property type="entry name" value="PfkB_dom"/>
</dbReference>
<dbReference type="PANTHER" id="PTHR43085:SF15">
    <property type="entry name" value="2-DEHYDRO-3-DEOXYGLUCONOKINASE"/>
    <property type="match status" value="1"/>
</dbReference>
<evidence type="ECO:0000259" key="4">
    <source>
        <dbReference type="Pfam" id="PF00294"/>
    </source>
</evidence>
<dbReference type="SUPFAM" id="SSF53613">
    <property type="entry name" value="Ribokinase-like"/>
    <property type="match status" value="1"/>
</dbReference>
<dbReference type="Pfam" id="PF00294">
    <property type="entry name" value="PfkB"/>
    <property type="match status" value="1"/>
</dbReference>
<evidence type="ECO:0000313" key="5">
    <source>
        <dbReference type="EMBL" id="SPF28762.1"/>
    </source>
</evidence>
<keyword evidence="6" id="KW-1185">Reference proteome</keyword>
<dbReference type="GO" id="GO:0019698">
    <property type="term" value="P:D-galacturonate catabolic process"/>
    <property type="evidence" value="ECO:0007669"/>
    <property type="project" value="TreeGrafter"/>
</dbReference>
<name>A0A2R8A958_9RHOB</name>
<keyword evidence="3 5" id="KW-0418">Kinase</keyword>
<evidence type="ECO:0000256" key="2">
    <source>
        <dbReference type="ARBA" id="ARBA00022679"/>
    </source>
</evidence>
<dbReference type="Gene3D" id="3.40.1190.20">
    <property type="match status" value="1"/>
</dbReference>
<dbReference type="GO" id="GO:0008673">
    <property type="term" value="F:2-dehydro-3-deoxygluconokinase activity"/>
    <property type="evidence" value="ECO:0007669"/>
    <property type="project" value="UniProtKB-EC"/>
</dbReference>
<evidence type="ECO:0000256" key="1">
    <source>
        <dbReference type="ARBA" id="ARBA00010688"/>
    </source>
</evidence>
<dbReference type="GO" id="GO:0042840">
    <property type="term" value="P:D-glucuronate catabolic process"/>
    <property type="evidence" value="ECO:0007669"/>
    <property type="project" value="TreeGrafter"/>
</dbReference>
<dbReference type="AlphaFoldDB" id="A0A2R8A958"/>
<dbReference type="InterPro" id="IPR002173">
    <property type="entry name" value="Carboh/pur_kinase_PfkB_CS"/>
</dbReference>
<organism evidence="5 6">
    <name type="scientific">Pontivivens insulae</name>
    <dbReference type="NCBI Taxonomy" id="1639689"/>
    <lineage>
        <taxon>Bacteria</taxon>
        <taxon>Pseudomonadati</taxon>
        <taxon>Pseudomonadota</taxon>
        <taxon>Alphaproteobacteria</taxon>
        <taxon>Rhodobacterales</taxon>
        <taxon>Paracoccaceae</taxon>
        <taxon>Pontivivens</taxon>
    </lineage>
</organism>
<accession>A0A2R8A958</accession>
<gene>
    <name evidence="5" type="primary">kdgK_1</name>
    <name evidence="5" type="ORF">POI8812_01065</name>
</gene>
<proteinExistence type="inferred from homology"/>
<protein>
    <submittedName>
        <fullName evidence="5">2-dehydro-3-deoxygluconokinase</fullName>
        <ecNumber evidence="5">2.7.1.45</ecNumber>
    </submittedName>
</protein>
<dbReference type="PANTHER" id="PTHR43085">
    <property type="entry name" value="HEXOKINASE FAMILY MEMBER"/>
    <property type="match status" value="1"/>
</dbReference>
<dbReference type="Proteomes" id="UP000244932">
    <property type="component" value="Unassembled WGS sequence"/>
</dbReference>
<dbReference type="CDD" id="cd01166">
    <property type="entry name" value="KdgK"/>
    <property type="match status" value="1"/>
</dbReference>
<dbReference type="GO" id="GO:0006974">
    <property type="term" value="P:DNA damage response"/>
    <property type="evidence" value="ECO:0007669"/>
    <property type="project" value="TreeGrafter"/>
</dbReference>
<dbReference type="EMBL" id="OMKW01000001">
    <property type="protein sequence ID" value="SPF28762.1"/>
    <property type="molecule type" value="Genomic_DNA"/>
</dbReference>
<feature type="domain" description="Carbohydrate kinase PfkB" evidence="4">
    <location>
        <begin position="2"/>
        <end position="269"/>
    </location>
</feature>
<dbReference type="GO" id="GO:0005829">
    <property type="term" value="C:cytosol"/>
    <property type="evidence" value="ECO:0007669"/>
    <property type="project" value="TreeGrafter"/>
</dbReference>
<sequence>MGFAGDTFNTAWYLAQVSTAARVGYFTAVGDDDLSQDMLEFIRDSGIADTYVQRVPNKTVGLYRIHLREGERSFTYWRDTSAARELAANEDLLSAALDAADLIYFSGITLAILEEASRDTLLRTVAKARAKGKVIAFDPNLRRRLWRSADEMTSKITQAASLADLVLPSFEDEADWFGDSDPEATLDRYFELGASHVVVKDGNNPVTFRSDGNQTQVLVPPIGVPEDTTAAGDSFNAGVLNGLIEGRGIYKSILEGCALAGHVIQQSGALVDVG</sequence>
<reference evidence="5 6" key="1">
    <citation type="submission" date="2018-03" db="EMBL/GenBank/DDBJ databases">
        <authorList>
            <person name="Keele B.F."/>
        </authorList>
    </citation>
    <scope>NUCLEOTIDE SEQUENCE [LARGE SCALE GENOMIC DNA]</scope>
    <source>
        <strain evidence="5 6">CeCT 8812</strain>
    </source>
</reference>
<dbReference type="PROSITE" id="PS00584">
    <property type="entry name" value="PFKB_KINASES_2"/>
    <property type="match status" value="1"/>
</dbReference>
<dbReference type="InterPro" id="IPR029056">
    <property type="entry name" value="Ribokinase-like"/>
</dbReference>
<evidence type="ECO:0000256" key="3">
    <source>
        <dbReference type="ARBA" id="ARBA00022777"/>
    </source>
</evidence>
<evidence type="ECO:0000313" key="6">
    <source>
        <dbReference type="Proteomes" id="UP000244932"/>
    </source>
</evidence>